<protein>
    <submittedName>
        <fullName evidence="1">Uncharacterized protein</fullName>
    </submittedName>
</protein>
<dbReference type="AlphaFoldDB" id="A0A8J7YL03"/>
<comment type="caution">
    <text evidence="1">The sequence shown here is derived from an EMBL/GenBank/DDBJ whole genome shotgun (WGS) entry which is preliminary data.</text>
</comment>
<reference evidence="1" key="1">
    <citation type="submission" date="2021-04" db="EMBL/GenBank/DDBJ databases">
        <title>Genomic insights into ecological role and evolution of a novel Thermoplasmata order Candidatus Sysuiplasmatales.</title>
        <authorList>
            <person name="Yuan Y."/>
        </authorList>
    </citation>
    <scope>NUCLEOTIDE SEQUENCE</scope>
    <source>
        <strain evidence="1">YP2-bin.285</strain>
    </source>
</reference>
<sequence>MFLKRSIAKGKAYYSLTESVSVDGRVKTRIIKQLGRLNDDEANRWNLLLRTEPHDVGR</sequence>
<dbReference type="Proteomes" id="UP000716004">
    <property type="component" value="Unassembled WGS sequence"/>
</dbReference>
<dbReference type="EMBL" id="JAGVSJ010000038">
    <property type="protein sequence ID" value="MBX8632602.1"/>
    <property type="molecule type" value="Genomic_DNA"/>
</dbReference>
<organism evidence="1 2">
    <name type="scientific">Candidatus Sysuiplasma superficiale</name>
    <dbReference type="NCBI Taxonomy" id="2823368"/>
    <lineage>
        <taxon>Archaea</taxon>
        <taxon>Methanobacteriati</taxon>
        <taxon>Thermoplasmatota</taxon>
        <taxon>Thermoplasmata</taxon>
        <taxon>Candidatus Sysuiplasmatales</taxon>
        <taxon>Candidatus Sysuiplasmataceae</taxon>
        <taxon>Candidatus Sysuiplasma</taxon>
    </lineage>
</organism>
<evidence type="ECO:0000313" key="2">
    <source>
        <dbReference type="Proteomes" id="UP000716004"/>
    </source>
</evidence>
<proteinExistence type="predicted"/>
<accession>A0A8J7YL03</accession>
<name>A0A8J7YL03_9ARCH</name>
<gene>
    <name evidence="1" type="ORF">J9259_08850</name>
</gene>
<evidence type="ECO:0000313" key="1">
    <source>
        <dbReference type="EMBL" id="MBX8632602.1"/>
    </source>
</evidence>